<dbReference type="EMBL" id="BAABLD010000007">
    <property type="protein sequence ID" value="GAA5162949.1"/>
    <property type="molecule type" value="Genomic_DNA"/>
</dbReference>
<protein>
    <submittedName>
        <fullName evidence="1">Uncharacterized protein</fullName>
    </submittedName>
</protein>
<proteinExistence type="predicted"/>
<name>A0ABP9QJG0_9RHOO</name>
<organism evidence="1 2">
    <name type="scientific">Viridibacterium curvum</name>
    <dbReference type="NCBI Taxonomy" id="1101404"/>
    <lineage>
        <taxon>Bacteria</taxon>
        <taxon>Pseudomonadati</taxon>
        <taxon>Pseudomonadota</taxon>
        <taxon>Betaproteobacteria</taxon>
        <taxon>Rhodocyclales</taxon>
        <taxon>Rhodocyclaceae</taxon>
        <taxon>Viridibacterium</taxon>
    </lineage>
</organism>
<comment type="caution">
    <text evidence="1">The sequence shown here is derived from an EMBL/GenBank/DDBJ whole genome shotgun (WGS) entry which is preliminary data.</text>
</comment>
<evidence type="ECO:0000313" key="1">
    <source>
        <dbReference type="EMBL" id="GAA5162949.1"/>
    </source>
</evidence>
<dbReference type="Proteomes" id="UP001500547">
    <property type="component" value="Unassembled WGS sequence"/>
</dbReference>
<reference evidence="2" key="1">
    <citation type="journal article" date="2019" name="Int. J. Syst. Evol. Microbiol.">
        <title>The Global Catalogue of Microorganisms (GCM) 10K type strain sequencing project: providing services to taxonomists for standard genome sequencing and annotation.</title>
        <authorList>
            <consortium name="The Broad Institute Genomics Platform"/>
            <consortium name="The Broad Institute Genome Sequencing Center for Infectious Disease"/>
            <person name="Wu L."/>
            <person name="Ma J."/>
        </authorList>
    </citation>
    <scope>NUCLEOTIDE SEQUENCE [LARGE SCALE GENOMIC DNA]</scope>
    <source>
        <strain evidence="2">JCM 18715</strain>
    </source>
</reference>
<sequence length="84" mass="8725">MSAAGESEVKGLCIEARDATVIAQDAVVTGTAPSGAEVVEVADWLPIHSSHVAWAKAAGRESGGICLPLSLWPRIPLRCTRAIC</sequence>
<evidence type="ECO:0000313" key="2">
    <source>
        <dbReference type="Proteomes" id="UP001500547"/>
    </source>
</evidence>
<keyword evidence="2" id="KW-1185">Reference proteome</keyword>
<gene>
    <name evidence="1" type="ORF">GCM10025770_14360</name>
</gene>
<accession>A0ABP9QJG0</accession>